<gene>
    <name evidence="1" type="ORF">JDV02_005582</name>
</gene>
<evidence type="ECO:0008006" key="3">
    <source>
        <dbReference type="Google" id="ProtNLM"/>
    </source>
</evidence>
<dbReference type="InterPro" id="IPR023213">
    <property type="entry name" value="CAT-like_dom_sf"/>
</dbReference>
<sequence length="81" mass="9614">MFWVIHSLLQDKTTLNHTGYIRMTGRVRVQDLKAAFQQICNRHESMRACFYLDEYNKDDRNDEAAGQGHMIMECWSWSTGR</sequence>
<dbReference type="OrthoDB" id="329835at2759"/>
<dbReference type="Gene3D" id="3.30.559.10">
    <property type="entry name" value="Chloramphenicol acetyltransferase-like domain"/>
    <property type="match status" value="1"/>
</dbReference>
<organism evidence="1 2">
    <name type="scientific">Purpureocillium takamizusanense</name>
    <dbReference type="NCBI Taxonomy" id="2060973"/>
    <lineage>
        <taxon>Eukaryota</taxon>
        <taxon>Fungi</taxon>
        <taxon>Dikarya</taxon>
        <taxon>Ascomycota</taxon>
        <taxon>Pezizomycotina</taxon>
        <taxon>Sordariomycetes</taxon>
        <taxon>Hypocreomycetidae</taxon>
        <taxon>Hypocreales</taxon>
        <taxon>Ophiocordycipitaceae</taxon>
        <taxon>Purpureocillium</taxon>
    </lineage>
</organism>
<dbReference type="RefSeq" id="XP_047842878.1">
    <property type="nucleotide sequence ID" value="XM_047986894.1"/>
</dbReference>
<accession>A0A9Q8VC22</accession>
<name>A0A9Q8VC22_9HYPO</name>
<proteinExistence type="predicted"/>
<reference evidence="1" key="1">
    <citation type="submission" date="2021-11" db="EMBL/GenBank/DDBJ databases">
        <title>Purpureocillium_takamizusanense_genome.</title>
        <authorList>
            <person name="Nguyen N.-H."/>
        </authorList>
    </citation>
    <scope>NUCLEOTIDE SEQUENCE</scope>
    <source>
        <strain evidence="1">PT3</strain>
    </source>
</reference>
<dbReference type="Proteomes" id="UP000829364">
    <property type="component" value="Chromosome 4"/>
</dbReference>
<evidence type="ECO:0000313" key="1">
    <source>
        <dbReference type="EMBL" id="UNI19397.1"/>
    </source>
</evidence>
<evidence type="ECO:0000313" key="2">
    <source>
        <dbReference type="Proteomes" id="UP000829364"/>
    </source>
</evidence>
<dbReference type="SUPFAM" id="SSF52777">
    <property type="entry name" value="CoA-dependent acyltransferases"/>
    <property type="match status" value="1"/>
</dbReference>
<keyword evidence="2" id="KW-1185">Reference proteome</keyword>
<dbReference type="EMBL" id="CP086357">
    <property type="protein sequence ID" value="UNI19397.1"/>
    <property type="molecule type" value="Genomic_DNA"/>
</dbReference>
<dbReference type="KEGG" id="ptkz:JDV02_005582"/>
<dbReference type="AlphaFoldDB" id="A0A9Q8VC22"/>
<protein>
    <recommendedName>
        <fullName evidence="3">Condensation domain-containing protein</fullName>
    </recommendedName>
</protein>
<dbReference type="GeneID" id="72067531"/>